<dbReference type="Pfam" id="PF12802">
    <property type="entry name" value="MarR_2"/>
    <property type="match status" value="1"/>
</dbReference>
<dbReference type="PANTHER" id="PTHR42756:SF1">
    <property type="entry name" value="TRANSCRIPTIONAL REPRESSOR OF EMRAB OPERON"/>
    <property type="match status" value="1"/>
</dbReference>
<evidence type="ECO:0000256" key="2">
    <source>
        <dbReference type="ARBA" id="ARBA00023125"/>
    </source>
</evidence>
<dbReference type="SMART" id="SM00347">
    <property type="entry name" value="HTH_MARR"/>
    <property type="match status" value="1"/>
</dbReference>
<name>A0A1T4YKU0_9MICO</name>
<keyword evidence="1" id="KW-0805">Transcription regulation</keyword>
<dbReference type="GO" id="GO:0003700">
    <property type="term" value="F:DNA-binding transcription factor activity"/>
    <property type="evidence" value="ECO:0007669"/>
    <property type="project" value="InterPro"/>
</dbReference>
<feature type="domain" description="HTH marR-type" evidence="5">
    <location>
        <begin position="54"/>
        <end position="189"/>
    </location>
</feature>
<dbReference type="PROSITE" id="PS50995">
    <property type="entry name" value="HTH_MARR_2"/>
    <property type="match status" value="1"/>
</dbReference>
<dbReference type="GO" id="GO:0003677">
    <property type="term" value="F:DNA binding"/>
    <property type="evidence" value="ECO:0007669"/>
    <property type="project" value="UniProtKB-KW"/>
</dbReference>
<accession>A0A1T4YKU0</accession>
<evidence type="ECO:0000259" key="5">
    <source>
        <dbReference type="PROSITE" id="PS50995"/>
    </source>
</evidence>
<dbReference type="InterPro" id="IPR036390">
    <property type="entry name" value="WH_DNA-bd_sf"/>
</dbReference>
<reference evidence="7" key="1">
    <citation type="submission" date="2017-02" db="EMBL/GenBank/DDBJ databases">
        <authorList>
            <person name="Varghese N."/>
            <person name="Submissions S."/>
        </authorList>
    </citation>
    <scope>NUCLEOTIDE SEQUENCE [LARGE SCALE GENOMIC DNA]</scope>
    <source>
        <strain evidence="7">VKM Ac-2052</strain>
    </source>
</reference>
<organism evidence="6 7">
    <name type="scientific">Agreia bicolorata</name>
    <dbReference type="NCBI Taxonomy" id="110935"/>
    <lineage>
        <taxon>Bacteria</taxon>
        <taxon>Bacillati</taxon>
        <taxon>Actinomycetota</taxon>
        <taxon>Actinomycetes</taxon>
        <taxon>Micrococcales</taxon>
        <taxon>Microbacteriaceae</taxon>
        <taxon>Agreia</taxon>
    </lineage>
</organism>
<dbReference type="PANTHER" id="PTHR42756">
    <property type="entry name" value="TRANSCRIPTIONAL REGULATOR, MARR"/>
    <property type="match status" value="1"/>
</dbReference>
<keyword evidence="2" id="KW-0238">DNA-binding</keyword>
<dbReference type="Gene3D" id="1.10.10.10">
    <property type="entry name" value="Winged helix-like DNA-binding domain superfamily/Winged helix DNA-binding domain"/>
    <property type="match status" value="1"/>
</dbReference>
<gene>
    <name evidence="6" type="ORF">SAMN06295879_3463</name>
</gene>
<evidence type="ECO:0000313" key="7">
    <source>
        <dbReference type="Proteomes" id="UP000189735"/>
    </source>
</evidence>
<evidence type="ECO:0000256" key="1">
    <source>
        <dbReference type="ARBA" id="ARBA00023015"/>
    </source>
</evidence>
<dbReference type="AlphaFoldDB" id="A0A1T4YKU0"/>
<feature type="region of interest" description="Disordered" evidence="4">
    <location>
        <begin position="13"/>
        <end position="35"/>
    </location>
</feature>
<dbReference type="EMBL" id="FUYG01000011">
    <property type="protein sequence ID" value="SKB02168.1"/>
    <property type="molecule type" value="Genomic_DNA"/>
</dbReference>
<dbReference type="SUPFAM" id="SSF46785">
    <property type="entry name" value="Winged helix' DNA-binding domain"/>
    <property type="match status" value="1"/>
</dbReference>
<proteinExistence type="predicted"/>
<keyword evidence="3" id="KW-0804">Transcription</keyword>
<sequence length="192" mass="21558">MLQRARIHQFCQTRSLPAAPAPHNGGVPDATPRDSVDGIVDAWERERPDLDFAPLKVLSRVWRLSRHLERTRRTAFATSELESWEFDVLSALRRAGEPHQLSPKALLEQTLVSSGTMTNRIDRMSRRGLVERRTDPHDGRGILVSMTDEGRDRVDGAITALVTAEGELLARLSTSDQERIAALLRKLSVDFD</sequence>
<evidence type="ECO:0000256" key="4">
    <source>
        <dbReference type="SAM" id="MobiDB-lite"/>
    </source>
</evidence>
<evidence type="ECO:0000313" key="6">
    <source>
        <dbReference type="EMBL" id="SKB02168.1"/>
    </source>
</evidence>
<protein>
    <submittedName>
        <fullName evidence="6">Transcriptional regulator, MarR family</fullName>
    </submittedName>
</protein>
<dbReference type="PRINTS" id="PR00598">
    <property type="entry name" value="HTHMARR"/>
</dbReference>
<evidence type="ECO:0000256" key="3">
    <source>
        <dbReference type="ARBA" id="ARBA00023163"/>
    </source>
</evidence>
<dbReference type="Proteomes" id="UP000189735">
    <property type="component" value="Unassembled WGS sequence"/>
</dbReference>
<dbReference type="InterPro" id="IPR036388">
    <property type="entry name" value="WH-like_DNA-bd_sf"/>
</dbReference>
<dbReference type="InterPro" id="IPR000835">
    <property type="entry name" value="HTH_MarR-typ"/>
</dbReference>